<accession>A0A1T4RHU4</accession>
<reference evidence="2 3" key="1">
    <citation type="submission" date="2017-02" db="EMBL/GenBank/DDBJ databases">
        <authorList>
            <person name="Peterson S.W."/>
        </authorList>
    </citation>
    <scope>NUCLEOTIDE SEQUENCE [LARGE SCALE GENOMIC DNA]</scope>
    <source>
        <strain evidence="2 3">DSM 22335</strain>
    </source>
</reference>
<dbReference type="InterPro" id="IPR026444">
    <property type="entry name" value="Secre_tail"/>
</dbReference>
<sequence>MKPRLLLILSMILLITGLRAQTIERYVIGNGGYSQAGPVSVDCTIGEWITATADNGIIILTQGFQQPSILLSTISPVMLSAEIVNKTVVLKWTTLFEVNSKEMLVERGRDTVNAFGVMAIVPSLAPNGNSAVPLNYTWTDIQPLASVTYYRIRLVAKDGSFIYSNTVAVIFNPQTWRLERVYPNPVKTNFHIRLFTQEAVKADVIVTDMIGRIVKKESISFNKGYNDPLINLPVLANGIYIVKIHCTSADTPDLIAKIIKAD</sequence>
<keyword evidence="3" id="KW-1185">Reference proteome</keyword>
<dbReference type="Proteomes" id="UP000190888">
    <property type="component" value="Unassembled WGS sequence"/>
</dbReference>
<organism evidence="2 3">
    <name type="scientific">Sediminibacterium ginsengisoli</name>
    <dbReference type="NCBI Taxonomy" id="413434"/>
    <lineage>
        <taxon>Bacteria</taxon>
        <taxon>Pseudomonadati</taxon>
        <taxon>Bacteroidota</taxon>
        <taxon>Chitinophagia</taxon>
        <taxon>Chitinophagales</taxon>
        <taxon>Chitinophagaceae</taxon>
        <taxon>Sediminibacterium</taxon>
    </lineage>
</organism>
<name>A0A1T4RHU4_9BACT</name>
<dbReference type="AlphaFoldDB" id="A0A1T4RHU4"/>
<dbReference type="OrthoDB" id="600763at2"/>
<dbReference type="NCBIfam" id="TIGR04183">
    <property type="entry name" value="Por_Secre_tail"/>
    <property type="match status" value="1"/>
</dbReference>
<dbReference type="EMBL" id="FUWH01000012">
    <property type="protein sequence ID" value="SKA15562.1"/>
    <property type="molecule type" value="Genomic_DNA"/>
</dbReference>
<protein>
    <submittedName>
        <fullName evidence="2">Por secretion system C-terminal sorting domain-containing protein</fullName>
    </submittedName>
</protein>
<evidence type="ECO:0000313" key="2">
    <source>
        <dbReference type="EMBL" id="SKA15562.1"/>
    </source>
</evidence>
<dbReference type="Pfam" id="PF18962">
    <property type="entry name" value="Por_Secre_tail"/>
    <property type="match status" value="1"/>
</dbReference>
<dbReference type="STRING" id="413434.SAMN04488132_112103"/>
<gene>
    <name evidence="2" type="ORF">SAMN04488132_112103</name>
</gene>
<proteinExistence type="predicted"/>
<dbReference type="RefSeq" id="WP_139367210.1">
    <property type="nucleotide sequence ID" value="NZ_FUWH01000012.1"/>
</dbReference>
<evidence type="ECO:0000313" key="3">
    <source>
        <dbReference type="Proteomes" id="UP000190888"/>
    </source>
</evidence>
<evidence type="ECO:0000259" key="1">
    <source>
        <dbReference type="Pfam" id="PF18962"/>
    </source>
</evidence>
<feature type="domain" description="Secretion system C-terminal sorting" evidence="1">
    <location>
        <begin position="181"/>
        <end position="247"/>
    </location>
</feature>